<reference evidence="2 3" key="1">
    <citation type="submission" date="2018-09" db="EMBL/GenBank/DDBJ databases">
        <title>Paenibacillus aracenensis nov. sp. isolated from a cave in southern Spain.</title>
        <authorList>
            <person name="Jurado V."/>
            <person name="Gutierrez-Patricio S."/>
            <person name="Gonzalez-Pimentel J.L."/>
            <person name="Miller A.Z."/>
            <person name="Laiz L."/>
            <person name="Saiz-Jimenez C."/>
        </authorList>
    </citation>
    <scope>NUCLEOTIDE SEQUENCE [LARGE SCALE GENOMIC DNA]</scope>
    <source>
        <strain evidence="2 3">JCM 19203</strain>
    </source>
</reference>
<dbReference type="Gene3D" id="3.50.50.60">
    <property type="entry name" value="FAD/NAD(P)-binding domain"/>
    <property type="match status" value="1"/>
</dbReference>
<comment type="caution">
    <text evidence="2">The sequence shown here is derived from an EMBL/GenBank/DDBJ whole genome shotgun (WGS) entry which is preliminary data.</text>
</comment>
<dbReference type="PANTHER" id="PTHR13847">
    <property type="entry name" value="SARCOSINE DEHYDROGENASE-RELATED"/>
    <property type="match status" value="1"/>
</dbReference>
<organism evidence="2 3">
    <name type="scientific">Paenibacillus pinisoli</name>
    <dbReference type="NCBI Taxonomy" id="1276110"/>
    <lineage>
        <taxon>Bacteria</taxon>
        <taxon>Bacillati</taxon>
        <taxon>Bacillota</taxon>
        <taxon>Bacilli</taxon>
        <taxon>Bacillales</taxon>
        <taxon>Paenibacillaceae</taxon>
        <taxon>Paenibacillus</taxon>
    </lineage>
</organism>
<name>A0A3A6PBU7_9BACL</name>
<dbReference type="InterPro" id="IPR006076">
    <property type="entry name" value="FAD-dep_OxRdtase"/>
</dbReference>
<protein>
    <submittedName>
        <fullName evidence="2">FAD-dependent oxidoreductase</fullName>
    </submittedName>
</protein>
<keyword evidence="3" id="KW-1185">Reference proteome</keyword>
<dbReference type="Pfam" id="PF01266">
    <property type="entry name" value="DAO"/>
    <property type="match status" value="1"/>
</dbReference>
<dbReference type="OrthoDB" id="571248at2"/>
<dbReference type="GO" id="GO:0005737">
    <property type="term" value="C:cytoplasm"/>
    <property type="evidence" value="ECO:0007669"/>
    <property type="project" value="TreeGrafter"/>
</dbReference>
<sequence length="406" mass="45102">MKELHSGQLYWPTTRPESRSYPALRESTSATVAVIGGGMSGVNCAHAFISAGLDTVLVERGEIAGGSTSANTGILQYSNDVMLCDLIGQIGQSNAQIFYRRCLQAIDELEQTASALPENVGFKRRSSLYFASTEQELPKLKKEFEALSEAGLPVEYWSADEISKHFPFRKPGAIITHGDAEVNPFQFVNALADAASGKGARLYEHTDIVRHERLDGGRHRLHTSGGHTIEANYVVFAIGYEPEELRGKLVKAIMNRSYSIATSPVPEPYLKQWHQHWLIWETARPYLYMRLTGDGRIIAGGLDEQIEQPVHSEEVLRKRSLQLLNRIQSLFPEWPLDIEYVWNATFGESQDNLPFIGEDPALPGVYYNLGYGGNGTVYSMIGARTILGLVLGDYSAHPLPFISIRT</sequence>
<dbReference type="Gene3D" id="3.30.9.10">
    <property type="entry name" value="D-Amino Acid Oxidase, subunit A, domain 2"/>
    <property type="match status" value="1"/>
</dbReference>
<accession>A0A3A6PBU7</accession>
<dbReference type="SUPFAM" id="SSF51905">
    <property type="entry name" value="FAD/NAD(P)-binding domain"/>
    <property type="match status" value="1"/>
</dbReference>
<proteinExistence type="predicted"/>
<dbReference type="RefSeq" id="WP_120111363.1">
    <property type="nucleotide sequence ID" value="NZ_QXQB01000003.1"/>
</dbReference>
<gene>
    <name evidence="2" type="ORF">D3P09_14590</name>
</gene>
<evidence type="ECO:0000313" key="3">
    <source>
        <dbReference type="Proteomes" id="UP000267798"/>
    </source>
</evidence>
<dbReference type="InterPro" id="IPR036188">
    <property type="entry name" value="FAD/NAD-bd_sf"/>
</dbReference>
<dbReference type="AlphaFoldDB" id="A0A3A6PBU7"/>
<evidence type="ECO:0000259" key="1">
    <source>
        <dbReference type="Pfam" id="PF01266"/>
    </source>
</evidence>
<dbReference type="EMBL" id="QXQB01000003">
    <property type="protein sequence ID" value="RJX38762.1"/>
    <property type="molecule type" value="Genomic_DNA"/>
</dbReference>
<feature type="domain" description="FAD dependent oxidoreductase" evidence="1">
    <location>
        <begin position="32"/>
        <end position="385"/>
    </location>
</feature>
<dbReference type="PANTHER" id="PTHR13847:SF201">
    <property type="entry name" value="PUTATIBE OXIDOREDUCTASE"/>
    <property type="match status" value="1"/>
</dbReference>
<dbReference type="Proteomes" id="UP000267798">
    <property type="component" value="Unassembled WGS sequence"/>
</dbReference>
<evidence type="ECO:0000313" key="2">
    <source>
        <dbReference type="EMBL" id="RJX38762.1"/>
    </source>
</evidence>